<dbReference type="EMBL" id="WNTK01000002">
    <property type="protein sequence ID" value="KAG9490072.1"/>
    <property type="molecule type" value="Genomic_DNA"/>
</dbReference>
<dbReference type="Proteomes" id="UP000770717">
    <property type="component" value="Unassembled WGS sequence"/>
</dbReference>
<dbReference type="GO" id="GO:0008017">
    <property type="term" value="F:microtubule binding"/>
    <property type="evidence" value="ECO:0007669"/>
    <property type="project" value="TreeGrafter"/>
</dbReference>
<dbReference type="OrthoDB" id="10072587at2759"/>
<evidence type="ECO:0000313" key="7">
    <source>
        <dbReference type="EMBL" id="KAG9490073.1"/>
    </source>
</evidence>
<dbReference type="Pfam" id="PF15259">
    <property type="entry name" value="GTSE1_N"/>
    <property type="match status" value="1"/>
</dbReference>
<evidence type="ECO:0000256" key="4">
    <source>
        <dbReference type="ARBA" id="ARBA00023212"/>
    </source>
</evidence>
<dbReference type="InterPro" id="IPR026657">
    <property type="entry name" value="DDA3/GTSE-1"/>
</dbReference>
<feature type="region of interest" description="Disordered" evidence="5">
    <location>
        <begin position="515"/>
        <end position="590"/>
    </location>
</feature>
<keyword evidence="2" id="KW-0963">Cytoplasm</keyword>
<dbReference type="EMBL" id="WNTK01000002">
    <property type="protein sequence ID" value="KAG9490073.1"/>
    <property type="molecule type" value="Genomic_DNA"/>
</dbReference>
<dbReference type="PANTHER" id="PTHR21584:SF10">
    <property type="entry name" value="G2 AND S PHASE-EXPRESSED PROTEIN 1"/>
    <property type="match status" value="1"/>
</dbReference>
<feature type="compositionally biased region" description="Polar residues" evidence="5">
    <location>
        <begin position="257"/>
        <end position="266"/>
    </location>
</feature>
<name>A0A8J6FL31_ELECQ</name>
<feature type="domain" description="G2 and S phase-expressed protein 1 N-terminal" evidence="6">
    <location>
        <begin position="8"/>
        <end position="153"/>
    </location>
</feature>
<dbReference type="InterPro" id="IPR032768">
    <property type="entry name" value="GTSE1_N"/>
</dbReference>
<comment type="subcellular location">
    <subcellularLocation>
        <location evidence="1">Cytoplasm</location>
        <location evidence="1">Cytoskeleton</location>
    </subcellularLocation>
</comment>
<evidence type="ECO:0000256" key="3">
    <source>
        <dbReference type="ARBA" id="ARBA00022553"/>
    </source>
</evidence>
<dbReference type="PANTHER" id="PTHR21584">
    <property type="entry name" value="DIFFERENTIAL DISPLAY AND ACTIVATED BY P53 DDA3 /G2 S PHASE EXPRESSED 1"/>
    <property type="match status" value="1"/>
</dbReference>
<evidence type="ECO:0000256" key="1">
    <source>
        <dbReference type="ARBA" id="ARBA00004245"/>
    </source>
</evidence>
<feature type="compositionally biased region" description="Low complexity" evidence="5">
    <location>
        <begin position="273"/>
        <end position="290"/>
    </location>
</feature>
<keyword evidence="8" id="KW-1185">Reference proteome</keyword>
<organism evidence="7 8">
    <name type="scientific">Eleutherodactylus coqui</name>
    <name type="common">Puerto Rican coqui</name>
    <dbReference type="NCBI Taxonomy" id="57060"/>
    <lineage>
        <taxon>Eukaryota</taxon>
        <taxon>Metazoa</taxon>
        <taxon>Chordata</taxon>
        <taxon>Craniata</taxon>
        <taxon>Vertebrata</taxon>
        <taxon>Euteleostomi</taxon>
        <taxon>Amphibia</taxon>
        <taxon>Batrachia</taxon>
        <taxon>Anura</taxon>
        <taxon>Neobatrachia</taxon>
        <taxon>Hyloidea</taxon>
        <taxon>Eleutherodactylidae</taxon>
        <taxon>Eleutherodactylinae</taxon>
        <taxon>Eleutherodactylus</taxon>
        <taxon>Eleutherodactylus</taxon>
    </lineage>
</organism>
<dbReference type="AlphaFoldDB" id="A0A8J6FL31"/>
<feature type="compositionally biased region" description="Polar residues" evidence="5">
    <location>
        <begin position="515"/>
        <end position="526"/>
    </location>
</feature>
<keyword evidence="4" id="KW-0206">Cytoskeleton</keyword>
<sequence length="711" mass="76349">MDAGRDFTLLTDEKFDFDITLSPTSAKEDNEDCDDEVFIGPLGHKEKCVSAASKSQQSEEETSPLNTEQVVWSPLSGDKFVEIFKEAHLLALQLECFTVDDQKKGEPAQIVPNPAVEKFVQESKSKLSLFDALNEFNKTPVAIKRETYCIQDSPFHQLPPSVQQSLTGSNRKAEESCAAVSQSLSTPLKVPKLIKSHCSSPLAQKTKTLQVKSVGPLANNSKTVTKLQPLKAPAVHTKNNRLAIEKPKTVRKISPASKKNMTSMGSTEDLLSDKSSIGSDISDSSINTSIVGPSKRILPMPSKFGLNKAQFKTPSAMPGVIRNTSSSSSSHSSMNASLNSSLSSPPAANAKLNTSLNTSVTSSRLKPNPNRLALVRPLGGIRSSLKTTTDLPNGPLKQSAAAKPAANKSSSVSMSQQRTPAGKIQRQSSAPNLQKLLLPTKTENAVKGTSAKPQAKVMPTPNKLKFPQKQDGLSPDIAVGNSSKPTQLPSCGEIGSSIAESTPLATTRGKTTNSNIAFRGMSSTPISKPVSALPTPISRRTPGIATPRTIPRPISTLRPAAAGDRSAKMSIGSAKCEQNKPEVTKSPCSPTEEDHAAYNTICCSLNFSPEKTPAFVAPSQEKLSMAEKPSEVLLIDIEVNKSNTKVRKPSSSDMDSQPLIDLSNTPEVNKRLALLKPVNNWQLIDLSSPLIELSPVRNKENFEYDSPLLKF</sequence>
<dbReference type="GO" id="GO:0005881">
    <property type="term" value="C:cytoplasmic microtubule"/>
    <property type="evidence" value="ECO:0007669"/>
    <property type="project" value="TreeGrafter"/>
</dbReference>
<comment type="caution">
    <text evidence="7">The sequence shown here is derived from an EMBL/GenBank/DDBJ whole genome shotgun (WGS) entry which is preliminary data.</text>
</comment>
<proteinExistence type="predicted"/>
<feature type="compositionally biased region" description="Low complexity" evidence="5">
    <location>
        <begin position="397"/>
        <end position="413"/>
    </location>
</feature>
<feature type="compositionally biased region" description="Low complexity" evidence="5">
    <location>
        <begin position="325"/>
        <end position="363"/>
    </location>
</feature>
<keyword evidence="3" id="KW-0597">Phosphoprotein</keyword>
<protein>
    <recommendedName>
        <fullName evidence="6">G2 and S phase-expressed protein 1 N-terminal domain-containing protein</fullName>
    </recommendedName>
</protein>
<feature type="region of interest" description="Disordered" evidence="5">
    <location>
        <begin position="252"/>
        <end position="294"/>
    </location>
</feature>
<evidence type="ECO:0000313" key="8">
    <source>
        <dbReference type="Proteomes" id="UP000770717"/>
    </source>
</evidence>
<gene>
    <name evidence="7" type="ORF">GDO78_005786</name>
</gene>
<reference evidence="7" key="1">
    <citation type="thesis" date="2020" institute="ProQuest LLC" country="789 East Eisenhower Parkway, Ann Arbor, MI, USA">
        <title>Comparative Genomics and Chromosome Evolution.</title>
        <authorList>
            <person name="Mudd A.B."/>
        </authorList>
    </citation>
    <scope>NUCLEOTIDE SEQUENCE</scope>
    <source>
        <strain evidence="7">HN-11 Male</strain>
        <tissue evidence="7">Kidney and liver</tissue>
    </source>
</reference>
<evidence type="ECO:0000256" key="5">
    <source>
        <dbReference type="SAM" id="MobiDB-lite"/>
    </source>
</evidence>
<feature type="compositionally biased region" description="Polar residues" evidence="5">
    <location>
        <begin position="414"/>
        <end position="432"/>
    </location>
</feature>
<evidence type="ECO:0000256" key="2">
    <source>
        <dbReference type="ARBA" id="ARBA00022490"/>
    </source>
</evidence>
<dbReference type="EMBL" id="WNTK01000002">
    <property type="protein sequence ID" value="KAG9490074.1"/>
    <property type="molecule type" value="Genomic_DNA"/>
</dbReference>
<evidence type="ECO:0000259" key="6">
    <source>
        <dbReference type="Pfam" id="PF15259"/>
    </source>
</evidence>
<feature type="region of interest" description="Disordered" evidence="5">
    <location>
        <begin position="315"/>
        <end position="468"/>
    </location>
</feature>
<accession>A0A8J6FL31</accession>